<evidence type="ECO:0000256" key="2">
    <source>
        <dbReference type="ARBA" id="ARBA00022448"/>
    </source>
</evidence>
<keyword evidence="6 9" id="KW-0472">Membrane</keyword>
<keyword evidence="4 9" id="KW-0812">Transmembrane</keyword>
<dbReference type="PROSITE" id="PS50850">
    <property type="entry name" value="MFS"/>
    <property type="match status" value="1"/>
</dbReference>
<keyword evidence="2" id="KW-0813">Transport</keyword>
<evidence type="ECO:0000259" key="10">
    <source>
        <dbReference type="PROSITE" id="PS50850"/>
    </source>
</evidence>
<gene>
    <name evidence="11" type="ORF">TRUGW13939_11465</name>
</gene>
<evidence type="ECO:0000256" key="9">
    <source>
        <dbReference type="SAM" id="Phobius"/>
    </source>
</evidence>
<keyword evidence="5 9" id="KW-1133">Transmembrane helix</keyword>
<evidence type="ECO:0000313" key="11">
    <source>
        <dbReference type="EMBL" id="QKX64291.1"/>
    </source>
</evidence>
<feature type="transmembrane region" description="Helical" evidence="9">
    <location>
        <begin position="405"/>
        <end position="426"/>
    </location>
</feature>
<dbReference type="KEGG" id="trg:TRUGW13939_11465"/>
<evidence type="ECO:0000256" key="8">
    <source>
        <dbReference type="SAM" id="MobiDB-lite"/>
    </source>
</evidence>
<dbReference type="PANTHER" id="PTHR43791">
    <property type="entry name" value="PERMEASE-RELATED"/>
    <property type="match status" value="1"/>
</dbReference>
<dbReference type="GeneID" id="55998943"/>
<evidence type="ECO:0000256" key="3">
    <source>
        <dbReference type="ARBA" id="ARBA00022475"/>
    </source>
</evidence>
<evidence type="ECO:0000256" key="5">
    <source>
        <dbReference type="ARBA" id="ARBA00022989"/>
    </source>
</evidence>
<feature type="transmembrane region" description="Helical" evidence="9">
    <location>
        <begin position="207"/>
        <end position="227"/>
    </location>
</feature>
<evidence type="ECO:0000256" key="7">
    <source>
        <dbReference type="ARBA" id="ARBA00037968"/>
    </source>
</evidence>
<dbReference type="OrthoDB" id="3639251at2759"/>
<dbReference type="Gene3D" id="1.20.1250.20">
    <property type="entry name" value="MFS general substrate transporter like domains"/>
    <property type="match status" value="2"/>
</dbReference>
<comment type="subcellular location">
    <subcellularLocation>
        <location evidence="1">Cell membrane</location>
        <topology evidence="1">Multi-pass membrane protein</topology>
    </subcellularLocation>
</comment>
<feature type="region of interest" description="Disordered" evidence="8">
    <location>
        <begin position="491"/>
        <end position="511"/>
    </location>
</feature>
<dbReference type="FunFam" id="1.20.1250.20:FF:000065">
    <property type="entry name" value="Putative MFS pantothenate transporter"/>
    <property type="match status" value="1"/>
</dbReference>
<keyword evidence="3" id="KW-1003">Cell membrane</keyword>
<feature type="transmembrane region" description="Helical" evidence="9">
    <location>
        <begin position="438"/>
        <end position="456"/>
    </location>
</feature>
<feature type="transmembrane region" description="Helical" evidence="9">
    <location>
        <begin position="347"/>
        <end position="365"/>
    </location>
</feature>
<accession>A0A7H8REZ5</accession>
<feature type="transmembrane region" description="Helical" evidence="9">
    <location>
        <begin position="173"/>
        <end position="195"/>
    </location>
</feature>
<dbReference type="GO" id="GO:0022857">
    <property type="term" value="F:transmembrane transporter activity"/>
    <property type="evidence" value="ECO:0007669"/>
    <property type="project" value="InterPro"/>
</dbReference>
<evidence type="ECO:0000313" key="12">
    <source>
        <dbReference type="Proteomes" id="UP000509510"/>
    </source>
</evidence>
<dbReference type="RefSeq" id="XP_035350465.1">
    <property type="nucleotide sequence ID" value="XM_035494572.1"/>
</dbReference>
<keyword evidence="12" id="KW-1185">Reference proteome</keyword>
<dbReference type="FunFam" id="1.20.1250.20:FF:000386">
    <property type="entry name" value="MFS general substrate transporter"/>
    <property type="match status" value="1"/>
</dbReference>
<dbReference type="Proteomes" id="UP000509510">
    <property type="component" value="Chromosome VI"/>
</dbReference>
<feature type="transmembrane region" description="Helical" evidence="9">
    <location>
        <begin position="267"/>
        <end position="286"/>
    </location>
</feature>
<name>A0A7H8REZ5_TALRU</name>
<dbReference type="InterPro" id="IPR020846">
    <property type="entry name" value="MFS_dom"/>
</dbReference>
<dbReference type="Pfam" id="PF07690">
    <property type="entry name" value="MFS_1"/>
    <property type="match status" value="1"/>
</dbReference>
<evidence type="ECO:0000256" key="4">
    <source>
        <dbReference type="ARBA" id="ARBA00022692"/>
    </source>
</evidence>
<proteinExistence type="inferred from homology"/>
<protein>
    <recommendedName>
        <fullName evidence="10">Major facilitator superfamily (MFS) profile domain-containing protein</fullName>
    </recommendedName>
</protein>
<dbReference type="GO" id="GO:0005886">
    <property type="term" value="C:plasma membrane"/>
    <property type="evidence" value="ECO:0007669"/>
    <property type="project" value="UniProtKB-SubCell"/>
</dbReference>
<reference evidence="12" key="1">
    <citation type="submission" date="2020-06" db="EMBL/GenBank/DDBJ databases">
        <title>A chromosome-scale genome assembly of Talaromyces rugulosus W13939.</title>
        <authorList>
            <person name="Wang B."/>
            <person name="Guo L."/>
            <person name="Ye K."/>
            <person name="Wang L."/>
        </authorList>
    </citation>
    <scope>NUCLEOTIDE SEQUENCE [LARGE SCALE GENOMIC DNA]</scope>
    <source>
        <strain evidence="12">W13939</strain>
    </source>
</reference>
<dbReference type="SUPFAM" id="SSF103473">
    <property type="entry name" value="MFS general substrate transporter"/>
    <property type="match status" value="1"/>
</dbReference>
<feature type="transmembrane region" description="Helical" evidence="9">
    <location>
        <begin position="371"/>
        <end position="393"/>
    </location>
</feature>
<sequence length="569" mass="64513">MSVDDSKGHDTVQPEKKKPRWISYLWDTFDKPPAERRLLMKLDAALLCFGAVGYFVKSVDQYNINNAFVSGMKEDLGLYQNQLNYIQTAWSLGYMLGQIPSNIILSRARPRYWIPSLEVCWSVLTLSLSRCNHAYQFYIIRFLVGLCESGYYPGIQHSLGSWYRRDELGKRACILQICSAVGQMVSGYMMGGVYHLGGYGGHKGWQWAYIIDGSLSLPMAIAGFFLLPDVPEITKSWYLSEEEIKLSQLRMQLEGRKPRSKYTKAKLKRIFTSWHIYLMSIVYVAFNNGITNTQPVFQQFLRNSKNPEYSVSQVNNYATTTSAMQVFMTIIYAWLSDTVLKGRRWPPLVFGGFVNIICYVSLAVWNVPKWWKWTCFIGAGASYGLGGLCMAWANEVCERDSEERAITIAAMNEIAYLLQIWLPLIVWQQVDAPRYFKGYVTVSCMSVLLIVMSLVVRHLHNREQSAGVVKRHQGPGVDSCLQLQTHTHDNNLQQGEKDKGENRNTAGQGHGASDLELAKSMAFVSTLSPVSSSSASTTTMAKEYRHHKEVLSPTDSVDIEMETRPSRIV</sequence>
<dbReference type="AlphaFoldDB" id="A0A7H8REZ5"/>
<feature type="transmembrane region" description="Helical" evidence="9">
    <location>
        <begin position="317"/>
        <end position="335"/>
    </location>
</feature>
<dbReference type="InterPro" id="IPR011701">
    <property type="entry name" value="MFS"/>
</dbReference>
<organism evidence="11 12">
    <name type="scientific">Talaromyces rugulosus</name>
    <name type="common">Penicillium rugulosum</name>
    <dbReference type="NCBI Taxonomy" id="121627"/>
    <lineage>
        <taxon>Eukaryota</taxon>
        <taxon>Fungi</taxon>
        <taxon>Dikarya</taxon>
        <taxon>Ascomycota</taxon>
        <taxon>Pezizomycotina</taxon>
        <taxon>Eurotiomycetes</taxon>
        <taxon>Eurotiomycetidae</taxon>
        <taxon>Eurotiales</taxon>
        <taxon>Trichocomaceae</taxon>
        <taxon>Talaromyces</taxon>
        <taxon>Talaromyces sect. Islandici</taxon>
    </lineage>
</organism>
<dbReference type="PANTHER" id="PTHR43791:SF39">
    <property type="entry name" value="TRANSPORTER LIZ1_SEO1, PUTATIVE (AFU_ORTHOLOGUE AFUA_3G00980)-RELATED"/>
    <property type="match status" value="1"/>
</dbReference>
<feature type="domain" description="Major facilitator superfamily (MFS) profile" evidence="10">
    <location>
        <begin position="46"/>
        <end position="464"/>
    </location>
</feature>
<dbReference type="EMBL" id="CP055903">
    <property type="protein sequence ID" value="QKX64291.1"/>
    <property type="molecule type" value="Genomic_DNA"/>
</dbReference>
<evidence type="ECO:0000256" key="6">
    <source>
        <dbReference type="ARBA" id="ARBA00023136"/>
    </source>
</evidence>
<dbReference type="InterPro" id="IPR036259">
    <property type="entry name" value="MFS_trans_sf"/>
</dbReference>
<comment type="similarity">
    <text evidence="7">Belongs to the major facilitator superfamily. Allantoate permease family.</text>
</comment>
<evidence type="ECO:0000256" key="1">
    <source>
        <dbReference type="ARBA" id="ARBA00004651"/>
    </source>
</evidence>